<dbReference type="EMBL" id="KZ992472">
    <property type="protein sequence ID" value="RKP10064.1"/>
    <property type="molecule type" value="Genomic_DNA"/>
</dbReference>
<proteinExistence type="predicted"/>
<feature type="region of interest" description="Disordered" evidence="1">
    <location>
        <begin position="1"/>
        <end position="30"/>
    </location>
</feature>
<evidence type="ECO:0000313" key="2">
    <source>
        <dbReference type="EMBL" id="RKP10064.1"/>
    </source>
</evidence>
<sequence length="113" mass="12147">MSSQSTDTAPPTKDPAELTSARPLPGSGITLNPHRCNAHLEDFLAAVQAWPPQGLAHFRVWSRCMRSKPGGVAKSSNLSACFRTIVAVTYAALSFACSLARGREEPPRLRDAN</sequence>
<gene>
    <name evidence="2" type="ORF">THASP1DRAFT_22170</name>
</gene>
<organism evidence="2 3">
    <name type="scientific">Thamnocephalis sphaerospora</name>
    <dbReference type="NCBI Taxonomy" id="78915"/>
    <lineage>
        <taxon>Eukaryota</taxon>
        <taxon>Fungi</taxon>
        <taxon>Fungi incertae sedis</taxon>
        <taxon>Zoopagomycota</taxon>
        <taxon>Zoopagomycotina</taxon>
        <taxon>Zoopagomycetes</taxon>
        <taxon>Zoopagales</taxon>
        <taxon>Sigmoideomycetaceae</taxon>
        <taxon>Thamnocephalis</taxon>
    </lineage>
</organism>
<keyword evidence="3" id="KW-1185">Reference proteome</keyword>
<dbReference type="OrthoDB" id="5516192at2759"/>
<protein>
    <submittedName>
        <fullName evidence="2">Uncharacterized protein</fullName>
    </submittedName>
</protein>
<evidence type="ECO:0000256" key="1">
    <source>
        <dbReference type="SAM" id="MobiDB-lite"/>
    </source>
</evidence>
<reference evidence="3" key="1">
    <citation type="journal article" date="2018" name="Nat. Microbiol.">
        <title>Leveraging single-cell genomics to expand the fungal tree of life.</title>
        <authorList>
            <person name="Ahrendt S.R."/>
            <person name="Quandt C.A."/>
            <person name="Ciobanu D."/>
            <person name="Clum A."/>
            <person name="Salamov A."/>
            <person name="Andreopoulos B."/>
            <person name="Cheng J.F."/>
            <person name="Woyke T."/>
            <person name="Pelin A."/>
            <person name="Henrissat B."/>
            <person name="Reynolds N.K."/>
            <person name="Benny G.L."/>
            <person name="Smith M.E."/>
            <person name="James T.Y."/>
            <person name="Grigoriev I.V."/>
        </authorList>
    </citation>
    <scope>NUCLEOTIDE SEQUENCE [LARGE SCALE GENOMIC DNA]</scope>
    <source>
        <strain evidence="3">RSA 1356</strain>
    </source>
</reference>
<accession>A0A4P9XUY3</accession>
<evidence type="ECO:0000313" key="3">
    <source>
        <dbReference type="Proteomes" id="UP000271241"/>
    </source>
</evidence>
<dbReference type="Proteomes" id="UP000271241">
    <property type="component" value="Unassembled WGS sequence"/>
</dbReference>
<name>A0A4P9XUY3_9FUNG</name>
<dbReference type="AlphaFoldDB" id="A0A4P9XUY3"/>